<dbReference type="HOGENOM" id="CLU_3051987_0_0_1"/>
<evidence type="ECO:0000313" key="1">
    <source>
        <dbReference type="EMBL" id="KIK35975.1"/>
    </source>
</evidence>
<organism evidence="1 2">
    <name type="scientific">Suillus luteus UH-Slu-Lm8-n1</name>
    <dbReference type="NCBI Taxonomy" id="930992"/>
    <lineage>
        <taxon>Eukaryota</taxon>
        <taxon>Fungi</taxon>
        <taxon>Dikarya</taxon>
        <taxon>Basidiomycota</taxon>
        <taxon>Agaricomycotina</taxon>
        <taxon>Agaricomycetes</taxon>
        <taxon>Agaricomycetidae</taxon>
        <taxon>Boletales</taxon>
        <taxon>Suillineae</taxon>
        <taxon>Suillaceae</taxon>
        <taxon>Suillus</taxon>
    </lineage>
</organism>
<gene>
    <name evidence="1" type="ORF">CY34DRAFT_811716</name>
</gene>
<proteinExistence type="predicted"/>
<dbReference type="AlphaFoldDB" id="A0A0C9ZEU7"/>
<dbReference type="EMBL" id="KN835573">
    <property type="protein sequence ID" value="KIK35975.1"/>
    <property type="molecule type" value="Genomic_DNA"/>
</dbReference>
<accession>A0A0C9ZEU7</accession>
<dbReference type="InParanoid" id="A0A0C9ZEU7"/>
<keyword evidence="2" id="KW-1185">Reference proteome</keyword>
<sequence>MYHAPATVIAAIIACVNYNANFNSKICYTIGTELNQSYVRAGMPPNEQSSSPSI</sequence>
<dbReference type="Proteomes" id="UP000054485">
    <property type="component" value="Unassembled WGS sequence"/>
</dbReference>
<evidence type="ECO:0000313" key="2">
    <source>
        <dbReference type="Proteomes" id="UP000054485"/>
    </source>
</evidence>
<reference evidence="2" key="2">
    <citation type="submission" date="2015-01" db="EMBL/GenBank/DDBJ databases">
        <title>Evolutionary Origins and Diversification of the Mycorrhizal Mutualists.</title>
        <authorList>
            <consortium name="DOE Joint Genome Institute"/>
            <consortium name="Mycorrhizal Genomics Consortium"/>
            <person name="Kohler A."/>
            <person name="Kuo A."/>
            <person name="Nagy L.G."/>
            <person name="Floudas D."/>
            <person name="Copeland A."/>
            <person name="Barry K.W."/>
            <person name="Cichocki N."/>
            <person name="Veneault-Fourrey C."/>
            <person name="LaButti K."/>
            <person name="Lindquist E.A."/>
            <person name="Lipzen A."/>
            <person name="Lundell T."/>
            <person name="Morin E."/>
            <person name="Murat C."/>
            <person name="Riley R."/>
            <person name="Ohm R."/>
            <person name="Sun H."/>
            <person name="Tunlid A."/>
            <person name="Henrissat B."/>
            <person name="Grigoriev I.V."/>
            <person name="Hibbett D.S."/>
            <person name="Martin F."/>
        </authorList>
    </citation>
    <scope>NUCLEOTIDE SEQUENCE [LARGE SCALE GENOMIC DNA]</scope>
    <source>
        <strain evidence="2">UH-Slu-Lm8-n1</strain>
    </source>
</reference>
<name>A0A0C9ZEU7_9AGAM</name>
<reference evidence="1 2" key="1">
    <citation type="submission" date="2014-04" db="EMBL/GenBank/DDBJ databases">
        <authorList>
            <consortium name="DOE Joint Genome Institute"/>
            <person name="Kuo A."/>
            <person name="Ruytinx J."/>
            <person name="Rineau F."/>
            <person name="Colpaert J."/>
            <person name="Kohler A."/>
            <person name="Nagy L.G."/>
            <person name="Floudas D."/>
            <person name="Copeland A."/>
            <person name="Barry K.W."/>
            <person name="Cichocki N."/>
            <person name="Veneault-Fourrey C."/>
            <person name="LaButti K."/>
            <person name="Lindquist E.A."/>
            <person name="Lipzen A."/>
            <person name="Lundell T."/>
            <person name="Morin E."/>
            <person name="Murat C."/>
            <person name="Sun H."/>
            <person name="Tunlid A."/>
            <person name="Henrissat B."/>
            <person name="Grigoriev I.V."/>
            <person name="Hibbett D.S."/>
            <person name="Martin F."/>
            <person name="Nordberg H.P."/>
            <person name="Cantor M.N."/>
            <person name="Hua S.X."/>
        </authorList>
    </citation>
    <scope>NUCLEOTIDE SEQUENCE [LARGE SCALE GENOMIC DNA]</scope>
    <source>
        <strain evidence="1 2">UH-Slu-Lm8-n1</strain>
    </source>
</reference>
<protein>
    <submittedName>
        <fullName evidence="1">Uncharacterized protein</fullName>
    </submittedName>
</protein>